<keyword evidence="4" id="KW-1185">Reference proteome</keyword>
<protein>
    <recommendedName>
        <fullName evidence="2">WAP domain-containing protein</fullName>
    </recommendedName>
</protein>
<evidence type="ECO:0000313" key="3">
    <source>
        <dbReference type="Ensembl" id="ENSCJPP00005006842.1"/>
    </source>
</evidence>
<dbReference type="Proteomes" id="UP000694412">
    <property type="component" value="Chromosome 20"/>
</dbReference>
<feature type="domain" description="WAP" evidence="2">
    <location>
        <begin position="36"/>
        <end position="77"/>
    </location>
</feature>
<dbReference type="AlphaFoldDB" id="A0A8C2T145"/>
<name>A0A8C2T145_COTJA</name>
<dbReference type="SUPFAM" id="SSF57256">
    <property type="entry name" value="Elafin-like"/>
    <property type="match status" value="2"/>
</dbReference>
<dbReference type="GeneTree" id="ENSGT01030000238626"/>
<dbReference type="PROSITE" id="PS51390">
    <property type="entry name" value="WAP"/>
    <property type="match status" value="2"/>
</dbReference>
<evidence type="ECO:0000313" key="4">
    <source>
        <dbReference type="Proteomes" id="UP000694412"/>
    </source>
</evidence>
<dbReference type="Ensembl" id="ENSCJPT00005010659.1">
    <property type="protein sequence ID" value="ENSCJPP00005006842.1"/>
    <property type="gene ID" value="ENSCJPG00005006321.1"/>
</dbReference>
<dbReference type="InterPro" id="IPR036645">
    <property type="entry name" value="Elafin-like_sf"/>
</dbReference>
<evidence type="ECO:0000256" key="1">
    <source>
        <dbReference type="SAM" id="MobiDB-lite"/>
    </source>
</evidence>
<dbReference type="PRINTS" id="PR00003">
    <property type="entry name" value="4DISULPHCORE"/>
</dbReference>
<feature type="domain" description="WAP" evidence="2">
    <location>
        <begin position="78"/>
        <end position="125"/>
    </location>
</feature>
<organism evidence="3 4">
    <name type="scientific">Coturnix japonica</name>
    <name type="common">Japanese quail</name>
    <name type="synonym">Coturnix coturnix japonica</name>
    <dbReference type="NCBI Taxonomy" id="93934"/>
    <lineage>
        <taxon>Eukaryota</taxon>
        <taxon>Metazoa</taxon>
        <taxon>Chordata</taxon>
        <taxon>Craniata</taxon>
        <taxon>Vertebrata</taxon>
        <taxon>Euteleostomi</taxon>
        <taxon>Archelosauria</taxon>
        <taxon>Archosauria</taxon>
        <taxon>Dinosauria</taxon>
        <taxon>Saurischia</taxon>
        <taxon>Theropoda</taxon>
        <taxon>Coelurosauria</taxon>
        <taxon>Aves</taxon>
        <taxon>Neognathae</taxon>
        <taxon>Galloanserae</taxon>
        <taxon>Galliformes</taxon>
        <taxon>Phasianidae</taxon>
        <taxon>Perdicinae</taxon>
        <taxon>Coturnix</taxon>
    </lineage>
</organism>
<proteinExistence type="predicted"/>
<dbReference type="CDD" id="cd00199">
    <property type="entry name" value="WAP"/>
    <property type="match status" value="1"/>
</dbReference>
<feature type="region of interest" description="Disordered" evidence="1">
    <location>
        <begin position="154"/>
        <end position="175"/>
    </location>
</feature>
<dbReference type="InterPro" id="IPR050514">
    <property type="entry name" value="WAP_four-disulfide_core"/>
</dbReference>
<evidence type="ECO:0000259" key="2">
    <source>
        <dbReference type="PROSITE" id="PS51390"/>
    </source>
</evidence>
<reference evidence="3" key="1">
    <citation type="submission" date="2015-11" db="EMBL/GenBank/DDBJ databases">
        <authorList>
            <consortium name="International Coturnix japonica Genome Analysis Consortium"/>
            <person name="Warren W."/>
            <person name="Burt D.W."/>
            <person name="Antin P.B."/>
            <person name="Lanford R."/>
            <person name="Gros J."/>
            <person name="Wilson R.K."/>
        </authorList>
    </citation>
    <scope>NUCLEOTIDE SEQUENCE [LARGE SCALE GENOMIC DNA]</scope>
</reference>
<dbReference type="InterPro" id="IPR008197">
    <property type="entry name" value="WAP_dom"/>
</dbReference>
<dbReference type="PANTHER" id="PTHR19441:SF95">
    <property type="entry name" value="PERLWAPIN ISOFORM X1"/>
    <property type="match status" value="1"/>
</dbReference>
<dbReference type="GO" id="GO:0005615">
    <property type="term" value="C:extracellular space"/>
    <property type="evidence" value="ECO:0007669"/>
    <property type="project" value="TreeGrafter"/>
</dbReference>
<dbReference type="PANTHER" id="PTHR19441">
    <property type="entry name" value="WHEY ACDIC PROTEIN WAP"/>
    <property type="match status" value="1"/>
</dbReference>
<reference evidence="3" key="2">
    <citation type="submission" date="2025-08" db="UniProtKB">
        <authorList>
            <consortium name="Ensembl"/>
        </authorList>
    </citation>
    <scope>IDENTIFICATION</scope>
</reference>
<accession>A0A8C2T145</accession>
<dbReference type="Gene3D" id="4.10.75.10">
    <property type="entry name" value="Elafin-like"/>
    <property type="match status" value="2"/>
</dbReference>
<dbReference type="Pfam" id="PF00095">
    <property type="entry name" value="WAP"/>
    <property type="match status" value="2"/>
</dbReference>
<sequence>GQLGWCRGGLRHSRGRSVMWHREATGADMSVMPLVPSEKPGACPAAALEGLLYPCSFRCQEDKDCLGSQKCCPLGCSLKPKTGECPTMLLELEGPCQQECNGDGDCPDELKCCNSSCGLQCLPAAPARESSGTGWDVDHRQGCGLGTRGAHSAHHRQRKAGMGAVHTATRTWWGQ</sequence>
<dbReference type="SMART" id="SM00217">
    <property type="entry name" value="WAP"/>
    <property type="match status" value="2"/>
</dbReference>
<dbReference type="GO" id="GO:0004867">
    <property type="term" value="F:serine-type endopeptidase inhibitor activity"/>
    <property type="evidence" value="ECO:0007669"/>
    <property type="project" value="TreeGrafter"/>
</dbReference>
<reference evidence="3" key="3">
    <citation type="submission" date="2025-09" db="UniProtKB">
        <authorList>
            <consortium name="Ensembl"/>
        </authorList>
    </citation>
    <scope>IDENTIFICATION</scope>
</reference>